<comment type="caution">
    <text evidence="2">The sequence shown here is derived from an EMBL/GenBank/DDBJ whole genome shotgun (WGS) entry which is preliminary data.</text>
</comment>
<dbReference type="Proteomes" id="UP000004207">
    <property type="component" value="Unassembled WGS sequence"/>
</dbReference>
<dbReference type="HOGENOM" id="CLU_2954381_0_0_4"/>
<dbReference type="EMBL" id="AFHS01000043">
    <property type="protein sequence ID" value="EGK08732.1"/>
    <property type="molecule type" value="Genomic_DNA"/>
</dbReference>
<reference evidence="2 3" key="1">
    <citation type="submission" date="2011-04" db="EMBL/GenBank/DDBJ databases">
        <authorList>
            <person name="Muzny D."/>
            <person name="Qin X."/>
            <person name="Deng J."/>
            <person name="Jiang H."/>
            <person name="Liu Y."/>
            <person name="Qu J."/>
            <person name="Song X.-Z."/>
            <person name="Zhang L."/>
            <person name="Thornton R."/>
            <person name="Coyle M."/>
            <person name="Francisco L."/>
            <person name="Jackson L."/>
            <person name="Javaid M."/>
            <person name="Korchina V."/>
            <person name="Kovar C."/>
            <person name="Mata R."/>
            <person name="Mathew T."/>
            <person name="Ngo R."/>
            <person name="Nguyen L."/>
            <person name="Nguyen N."/>
            <person name="Okwuonu G."/>
            <person name="Ongeri F."/>
            <person name="Pham C."/>
            <person name="Simmons D."/>
            <person name="Wilczek-Boney K."/>
            <person name="Hale W."/>
            <person name="Jakkamsetti A."/>
            <person name="Pham P."/>
            <person name="Ruth R."/>
            <person name="San Lucas F."/>
            <person name="Warren J."/>
            <person name="Zhang J."/>
            <person name="Zhao Z."/>
            <person name="Zhou C."/>
            <person name="Zhu D."/>
            <person name="Lee S."/>
            <person name="Bess C."/>
            <person name="Blankenburg K."/>
            <person name="Forbes L."/>
            <person name="Fu Q."/>
            <person name="Gubbala S."/>
            <person name="Hirani K."/>
            <person name="Jayaseelan J.C."/>
            <person name="Lara F."/>
            <person name="Munidasa M."/>
            <person name="Palculict T."/>
            <person name="Patil S."/>
            <person name="Pu L.-L."/>
            <person name="Saada N."/>
            <person name="Tang L."/>
            <person name="Weissenberger G."/>
            <person name="Zhu Y."/>
            <person name="Hemphill L."/>
            <person name="Shang Y."/>
            <person name="Youmans B."/>
            <person name="Ayvaz T."/>
            <person name="Ross M."/>
            <person name="Santibanez J."/>
            <person name="Aqrawi P."/>
            <person name="Gross S."/>
            <person name="Joshi V."/>
            <person name="Fowler G."/>
            <person name="Nazareth L."/>
            <person name="Reid J."/>
            <person name="Worley K."/>
            <person name="Petrosino J."/>
            <person name="Highlander S."/>
            <person name="Gibbs R."/>
        </authorList>
    </citation>
    <scope>NUCLEOTIDE SEQUENCE [LARGE SCALE GENOMIC DNA]</scope>
    <source>
        <strain evidence="2 3">ATCC 23330</strain>
    </source>
</reference>
<evidence type="ECO:0000313" key="2">
    <source>
        <dbReference type="EMBL" id="EGK08732.1"/>
    </source>
</evidence>
<name>F5S7R0_KINKI</name>
<sequence length="59" mass="7202">MCRLLAFTYKAACTVNFKVFNYLAHFYKLFTRTAFQINMRFLVFDLFFWFLLIESGRIL</sequence>
<accession>F5S7R0</accession>
<gene>
    <name evidence="2" type="ORF">HMPREF0476_1243</name>
</gene>
<dbReference type="AlphaFoldDB" id="F5S7R0"/>
<organism evidence="2 3">
    <name type="scientific">Kingella kingae ATCC 23330</name>
    <dbReference type="NCBI Taxonomy" id="887327"/>
    <lineage>
        <taxon>Bacteria</taxon>
        <taxon>Pseudomonadati</taxon>
        <taxon>Pseudomonadota</taxon>
        <taxon>Betaproteobacteria</taxon>
        <taxon>Neisseriales</taxon>
        <taxon>Neisseriaceae</taxon>
        <taxon>Kingella</taxon>
    </lineage>
</organism>
<protein>
    <submittedName>
        <fullName evidence="2">Uncharacterized protein</fullName>
    </submittedName>
</protein>
<proteinExistence type="predicted"/>
<keyword evidence="1" id="KW-1133">Transmembrane helix</keyword>
<keyword evidence="1" id="KW-0472">Membrane</keyword>
<evidence type="ECO:0000313" key="3">
    <source>
        <dbReference type="Proteomes" id="UP000004207"/>
    </source>
</evidence>
<keyword evidence="3" id="KW-1185">Reference proteome</keyword>
<evidence type="ECO:0000256" key="1">
    <source>
        <dbReference type="SAM" id="Phobius"/>
    </source>
</evidence>
<keyword evidence="1" id="KW-0812">Transmembrane</keyword>
<feature type="transmembrane region" description="Helical" evidence="1">
    <location>
        <begin position="33"/>
        <end position="53"/>
    </location>
</feature>